<dbReference type="RefSeq" id="WP_126375693.1">
    <property type="nucleotide sequence ID" value="NZ_AP017378.1"/>
</dbReference>
<dbReference type="PANTHER" id="PTHR22617:SF41">
    <property type="entry name" value="CHEMOTAXIS SIGNAL TRANSDUCTION SYSTEM ADAPTOR PROTEIN CHEW"/>
    <property type="match status" value="1"/>
</dbReference>
<dbReference type="OrthoDB" id="9790406at2"/>
<keyword evidence="3" id="KW-1185">Reference proteome</keyword>
<dbReference type="PROSITE" id="PS50851">
    <property type="entry name" value="CHEW"/>
    <property type="match status" value="1"/>
</dbReference>
<dbReference type="SUPFAM" id="SSF50341">
    <property type="entry name" value="CheW-like"/>
    <property type="match status" value="1"/>
</dbReference>
<dbReference type="CDD" id="cd00732">
    <property type="entry name" value="CheW"/>
    <property type="match status" value="1"/>
</dbReference>
<protein>
    <submittedName>
        <fullName evidence="2">CheW protein</fullName>
    </submittedName>
</protein>
<dbReference type="AlphaFoldDB" id="A0A2Z6AUI5"/>
<gene>
    <name evidence="2" type="ORF">DFE_0168</name>
</gene>
<dbReference type="InterPro" id="IPR039315">
    <property type="entry name" value="CheW"/>
</dbReference>
<dbReference type="InterPro" id="IPR036061">
    <property type="entry name" value="CheW-like_dom_sf"/>
</dbReference>
<dbReference type="PANTHER" id="PTHR22617">
    <property type="entry name" value="CHEMOTAXIS SENSOR HISTIDINE KINASE-RELATED"/>
    <property type="match status" value="1"/>
</dbReference>
<dbReference type="Gene3D" id="2.30.30.40">
    <property type="entry name" value="SH3 Domains"/>
    <property type="match status" value="1"/>
</dbReference>
<dbReference type="SMART" id="SM00260">
    <property type="entry name" value="CheW"/>
    <property type="match status" value="1"/>
</dbReference>
<dbReference type="GO" id="GO:0005829">
    <property type="term" value="C:cytosol"/>
    <property type="evidence" value="ECO:0007669"/>
    <property type="project" value="TreeGrafter"/>
</dbReference>
<name>A0A2Z6AUI5_9BACT</name>
<proteinExistence type="predicted"/>
<reference evidence="2 3" key="1">
    <citation type="journal article" date="2018" name="Sci. Adv.">
        <title>Multi-heme cytochromes provide a pathway for survival in energy-limited environments.</title>
        <authorList>
            <person name="Deng X."/>
            <person name="Dohmae N."/>
            <person name="Nealson K.H."/>
            <person name="Hashimoto K."/>
            <person name="Okamoto A."/>
        </authorList>
    </citation>
    <scope>NUCLEOTIDE SEQUENCE [LARGE SCALE GENOMIC DNA]</scope>
    <source>
        <strain evidence="2 3">IS5</strain>
    </source>
</reference>
<evidence type="ECO:0000313" key="3">
    <source>
        <dbReference type="Proteomes" id="UP000269883"/>
    </source>
</evidence>
<dbReference type="EMBL" id="AP017378">
    <property type="protein sequence ID" value="BBD06894.1"/>
    <property type="molecule type" value="Genomic_DNA"/>
</dbReference>
<dbReference type="Pfam" id="PF01584">
    <property type="entry name" value="CheW"/>
    <property type="match status" value="1"/>
</dbReference>
<evidence type="ECO:0000313" key="2">
    <source>
        <dbReference type="EMBL" id="BBD06894.1"/>
    </source>
</evidence>
<dbReference type="Gene3D" id="2.40.50.180">
    <property type="entry name" value="CheA-289, Domain 4"/>
    <property type="match status" value="1"/>
</dbReference>
<organism evidence="2 3">
    <name type="scientific">Desulfovibrio ferrophilus</name>
    <dbReference type="NCBI Taxonomy" id="241368"/>
    <lineage>
        <taxon>Bacteria</taxon>
        <taxon>Pseudomonadati</taxon>
        <taxon>Thermodesulfobacteriota</taxon>
        <taxon>Desulfovibrionia</taxon>
        <taxon>Desulfovibrionales</taxon>
        <taxon>Desulfovibrionaceae</taxon>
        <taxon>Desulfovibrio</taxon>
    </lineage>
</organism>
<dbReference type="GO" id="GO:0006935">
    <property type="term" value="P:chemotaxis"/>
    <property type="evidence" value="ECO:0007669"/>
    <property type="project" value="InterPro"/>
</dbReference>
<sequence>MVDNQMQERTQYLSFVLDSELYALDIAKVREVLEFQRVTRIPNAPAFMSGVINLRGHAVPVVDLRLKFDMEATVRTVDTCVIIVVVVMDGEEVVLGALADSVREVVELTDDEVKSAPKLGTGINAEFIQGMARQDDRFMMILEIDRVFSASELAIVQAKGGMSGDDPEA</sequence>
<evidence type="ECO:0000259" key="1">
    <source>
        <dbReference type="PROSITE" id="PS50851"/>
    </source>
</evidence>
<feature type="domain" description="CheW-like" evidence="1">
    <location>
        <begin position="9"/>
        <end position="153"/>
    </location>
</feature>
<dbReference type="InterPro" id="IPR002545">
    <property type="entry name" value="CheW-lke_dom"/>
</dbReference>
<dbReference type="KEGG" id="dfl:DFE_0168"/>
<accession>A0A2Z6AUI5</accession>
<dbReference type="GO" id="GO:0007165">
    <property type="term" value="P:signal transduction"/>
    <property type="evidence" value="ECO:0007669"/>
    <property type="project" value="InterPro"/>
</dbReference>
<dbReference type="Proteomes" id="UP000269883">
    <property type="component" value="Chromosome"/>
</dbReference>